<organism evidence="3 4">
    <name type="scientific">Clostridium manihotivorum</name>
    <dbReference type="NCBI Taxonomy" id="2320868"/>
    <lineage>
        <taxon>Bacteria</taxon>
        <taxon>Bacillati</taxon>
        <taxon>Bacillota</taxon>
        <taxon>Clostridia</taxon>
        <taxon>Eubacteriales</taxon>
        <taxon>Clostridiaceae</taxon>
        <taxon>Clostridium</taxon>
    </lineage>
</organism>
<dbReference type="OrthoDB" id="9809270at2"/>
<dbReference type="EMBL" id="CP025746">
    <property type="protein sequence ID" value="QAA32842.1"/>
    <property type="molecule type" value="Genomic_DNA"/>
</dbReference>
<dbReference type="InterPro" id="IPR011017">
    <property type="entry name" value="TRASH_dom"/>
</dbReference>
<dbReference type="Pfam" id="PF04945">
    <property type="entry name" value="YHS"/>
    <property type="match status" value="1"/>
</dbReference>
<dbReference type="RefSeq" id="WP_128213578.1">
    <property type="nucleotide sequence ID" value="NZ_CP025746.1"/>
</dbReference>
<gene>
    <name evidence="3" type="ORF">C1I91_14980</name>
</gene>
<feature type="transmembrane region" description="Helical" evidence="1">
    <location>
        <begin position="7"/>
        <end position="26"/>
    </location>
</feature>
<evidence type="ECO:0000256" key="1">
    <source>
        <dbReference type="SAM" id="Phobius"/>
    </source>
</evidence>
<feature type="domain" description="TRASH" evidence="2">
    <location>
        <begin position="72"/>
        <end position="109"/>
    </location>
</feature>
<accession>A0A3R5QUD2</accession>
<protein>
    <submittedName>
        <fullName evidence="3">YHS domain-containing protein</fullName>
    </submittedName>
</protein>
<reference evidence="3 4" key="1">
    <citation type="submission" date="2018-01" db="EMBL/GenBank/DDBJ databases">
        <title>Genome Sequencing and Assembly of Anaerobacter polyendosporus strain CT4.</title>
        <authorList>
            <person name="Tachaapaikoon C."/>
            <person name="Sutheeworapong S."/>
            <person name="Jenjaroenpun P."/>
            <person name="Wongsurawat T."/>
            <person name="Nookeaw I."/>
            <person name="Cheawchanlertfa P."/>
            <person name="Kosugi A."/>
            <person name="Cheevadhanarak S."/>
            <person name="Ratanakhanokchai K."/>
        </authorList>
    </citation>
    <scope>NUCLEOTIDE SEQUENCE [LARGE SCALE GENOMIC DNA]</scope>
    <source>
        <strain evidence="3 4">CT4</strain>
    </source>
</reference>
<evidence type="ECO:0000259" key="2">
    <source>
        <dbReference type="SMART" id="SM00746"/>
    </source>
</evidence>
<dbReference type="AlphaFoldDB" id="A0A3R5QUD2"/>
<evidence type="ECO:0000313" key="4">
    <source>
        <dbReference type="Proteomes" id="UP000286268"/>
    </source>
</evidence>
<dbReference type="Proteomes" id="UP000286268">
    <property type="component" value="Chromosome"/>
</dbReference>
<dbReference type="SMART" id="SM00746">
    <property type="entry name" value="TRASH"/>
    <property type="match status" value="1"/>
</dbReference>
<keyword evidence="4" id="KW-1185">Reference proteome</keyword>
<dbReference type="KEGG" id="cmah:C1I91_14980"/>
<evidence type="ECO:0000313" key="3">
    <source>
        <dbReference type="EMBL" id="QAA32842.1"/>
    </source>
</evidence>
<dbReference type="InterPro" id="IPR007029">
    <property type="entry name" value="YHS_dom"/>
</dbReference>
<sequence length="113" mass="12408">MEFILNNWIYILFAGLMVFMMVKGGGCCGGHSHEAHSTSGHSHGGGCCSGGSEHNHNGEYSQQTNQLNAVKDPICGMTVNPDTAIKQTINGQTYYFCSEYCRKEFIRKHSISV</sequence>
<keyword evidence="1" id="KW-0812">Transmembrane</keyword>
<proteinExistence type="predicted"/>
<keyword evidence="1" id="KW-1133">Transmembrane helix</keyword>
<name>A0A3R5QUD2_9CLOT</name>
<keyword evidence="1" id="KW-0472">Membrane</keyword>